<keyword evidence="4" id="KW-1185">Reference proteome</keyword>
<dbReference type="NCBIfam" id="TIGR02595">
    <property type="entry name" value="PEP_CTERM"/>
    <property type="match status" value="1"/>
</dbReference>
<evidence type="ECO:0000313" key="3">
    <source>
        <dbReference type="EMBL" id="MEF7616094.1"/>
    </source>
</evidence>
<dbReference type="Proteomes" id="UP001336250">
    <property type="component" value="Unassembled WGS sequence"/>
</dbReference>
<feature type="chain" id="PRO_5043645456" evidence="1">
    <location>
        <begin position="24"/>
        <end position="189"/>
    </location>
</feature>
<organism evidence="3 4">
    <name type="scientific">Aquincola agrisoli</name>
    <dbReference type="NCBI Taxonomy" id="3119538"/>
    <lineage>
        <taxon>Bacteria</taxon>
        <taxon>Pseudomonadati</taxon>
        <taxon>Pseudomonadota</taxon>
        <taxon>Betaproteobacteria</taxon>
        <taxon>Burkholderiales</taxon>
        <taxon>Sphaerotilaceae</taxon>
        <taxon>Aquincola</taxon>
    </lineage>
</organism>
<keyword evidence="1" id="KW-0732">Signal</keyword>
<dbReference type="AlphaFoldDB" id="A0AAW9QKF2"/>
<dbReference type="EMBL" id="JAZIBG010000036">
    <property type="protein sequence ID" value="MEF7616094.1"/>
    <property type="molecule type" value="Genomic_DNA"/>
</dbReference>
<gene>
    <name evidence="3" type="ORF">V4F39_19425</name>
</gene>
<dbReference type="Pfam" id="PF07589">
    <property type="entry name" value="PEP-CTERM"/>
    <property type="match status" value="1"/>
</dbReference>
<feature type="signal peptide" evidence="1">
    <location>
        <begin position="1"/>
        <end position="23"/>
    </location>
</feature>
<dbReference type="NCBIfam" id="NF035944">
    <property type="entry name" value="PEPxxWA-CTERM"/>
    <property type="match status" value="1"/>
</dbReference>
<evidence type="ECO:0000256" key="1">
    <source>
        <dbReference type="SAM" id="SignalP"/>
    </source>
</evidence>
<sequence>MLNSLPRWAAAIALAAIAPLASAASTVLSFDDLATDFVPANYGGLDWTGSGWFSFDGTDTQRPYTPHSGNNLATLSWDGSDANSTVRFHQAATFEGAWFSGYAEGDVTFKLYYQGALVGTSATLLASATPSFLASGYAGLVDAVSITSAGHAFYAMDDFTFTAAVPEPETWALMLAGLAAVTAAARRRA</sequence>
<feature type="domain" description="Ice-binding protein C-terminal" evidence="2">
    <location>
        <begin position="164"/>
        <end position="188"/>
    </location>
</feature>
<proteinExistence type="predicted"/>
<evidence type="ECO:0000259" key="2">
    <source>
        <dbReference type="Pfam" id="PF07589"/>
    </source>
</evidence>
<evidence type="ECO:0000313" key="4">
    <source>
        <dbReference type="Proteomes" id="UP001336250"/>
    </source>
</evidence>
<dbReference type="InterPro" id="IPR013424">
    <property type="entry name" value="Ice-binding_C"/>
</dbReference>
<reference evidence="3 4" key="1">
    <citation type="submission" date="2024-02" db="EMBL/GenBank/DDBJ databases">
        <title>Genome sequence of Aquincola sp. MAHUQ-54.</title>
        <authorList>
            <person name="Huq M.A."/>
        </authorList>
    </citation>
    <scope>NUCLEOTIDE SEQUENCE [LARGE SCALE GENOMIC DNA]</scope>
    <source>
        <strain evidence="3 4">MAHUQ-54</strain>
    </source>
</reference>
<name>A0AAW9QKF2_9BURK</name>
<dbReference type="RefSeq" id="WP_332291467.1">
    <property type="nucleotide sequence ID" value="NZ_JAZIBG010000036.1"/>
</dbReference>
<accession>A0AAW9QKF2</accession>
<comment type="caution">
    <text evidence="3">The sequence shown here is derived from an EMBL/GenBank/DDBJ whole genome shotgun (WGS) entry which is preliminary data.</text>
</comment>
<protein>
    <submittedName>
        <fullName evidence="3">PEPxxWA-CTERM sorting domain-containing protein</fullName>
    </submittedName>
</protein>